<dbReference type="InterPro" id="IPR011706">
    <property type="entry name" value="Cu-oxidase_C"/>
</dbReference>
<organism evidence="4 5">
    <name type="scientific">Leersia perrieri</name>
    <dbReference type="NCBI Taxonomy" id="77586"/>
    <lineage>
        <taxon>Eukaryota</taxon>
        <taxon>Viridiplantae</taxon>
        <taxon>Streptophyta</taxon>
        <taxon>Embryophyta</taxon>
        <taxon>Tracheophyta</taxon>
        <taxon>Spermatophyta</taxon>
        <taxon>Magnoliopsida</taxon>
        <taxon>Liliopsida</taxon>
        <taxon>Poales</taxon>
        <taxon>Poaceae</taxon>
        <taxon>BOP clade</taxon>
        <taxon>Oryzoideae</taxon>
        <taxon>Oryzeae</taxon>
        <taxon>Oryzinae</taxon>
        <taxon>Leersia</taxon>
    </lineage>
</organism>
<dbReference type="Pfam" id="PF07731">
    <property type="entry name" value="Cu-oxidase_2"/>
    <property type="match status" value="1"/>
</dbReference>
<reference evidence="4 5" key="1">
    <citation type="submission" date="2012-08" db="EMBL/GenBank/DDBJ databases">
        <title>Oryza genome evolution.</title>
        <authorList>
            <person name="Wing R.A."/>
        </authorList>
    </citation>
    <scope>NUCLEOTIDE SEQUENCE</scope>
</reference>
<evidence type="ECO:0000313" key="4">
    <source>
        <dbReference type="EnsemblPlants" id="LPERR07G03810.1"/>
    </source>
</evidence>
<dbReference type="Gramene" id="LPERR07G03810.1">
    <property type="protein sequence ID" value="LPERR07G03810.1"/>
    <property type="gene ID" value="LPERR07G03810"/>
</dbReference>
<protein>
    <recommendedName>
        <fullName evidence="3">Plastocyanin-like domain-containing protein</fullName>
    </recommendedName>
</protein>
<dbReference type="AlphaFoldDB" id="A0A0D9WVY1"/>
<dbReference type="InterPro" id="IPR045087">
    <property type="entry name" value="Cu-oxidase_fam"/>
</dbReference>
<dbReference type="Gene3D" id="2.60.40.420">
    <property type="entry name" value="Cupredoxins - blue copper proteins"/>
    <property type="match status" value="1"/>
</dbReference>
<sequence>MFFAVAGHRLTVVAIDARYTKPLRGEPQCLNNINFESPAIDILDAYYYDIGRGVYEEDFPNKPAIFVDLTAGDNAGLGLTRRGTKVKVLEYGTVVEVVFQDIFDENHPMHLHSFAFYVVGRGFGNFDERKDSANYNLVDPPYQNTVSVPKGGWAAIRFRADNTGELSGFYIVITLCLHI</sequence>
<dbReference type="GO" id="GO:0016491">
    <property type="term" value="F:oxidoreductase activity"/>
    <property type="evidence" value="ECO:0007669"/>
    <property type="project" value="InterPro"/>
</dbReference>
<dbReference type="GO" id="GO:0005507">
    <property type="term" value="F:copper ion binding"/>
    <property type="evidence" value="ECO:0007669"/>
    <property type="project" value="InterPro"/>
</dbReference>
<feature type="domain" description="Plastocyanin-like" evidence="3">
    <location>
        <begin position="76"/>
        <end position="164"/>
    </location>
</feature>
<dbReference type="STRING" id="77586.A0A0D9WVY1"/>
<keyword evidence="5" id="KW-1185">Reference proteome</keyword>
<dbReference type="PANTHER" id="PTHR11709:SF262">
    <property type="entry name" value="LACCASE-14"/>
    <property type="match status" value="1"/>
</dbReference>
<dbReference type="Proteomes" id="UP000032180">
    <property type="component" value="Chromosome 7"/>
</dbReference>
<evidence type="ECO:0000259" key="3">
    <source>
        <dbReference type="Pfam" id="PF07731"/>
    </source>
</evidence>
<comment type="similarity">
    <text evidence="2">Belongs to the multicopper oxidase family.</text>
</comment>
<accession>A0A0D9WVY1</accession>
<evidence type="ECO:0000256" key="1">
    <source>
        <dbReference type="ARBA" id="ARBA00002075"/>
    </source>
</evidence>
<dbReference type="SUPFAM" id="SSF49503">
    <property type="entry name" value="Cupredoxins"/>
    <property type="match status" value="1"/>
</dbReference>
<dbReference type="InterPro" id="IPR008972">
    <property type="entry name" value="Cupredoxin"/>
</dbReference>
<reference evidence="4" key="3">
    <citation type="submission" date="2015-04" db="UniProtKB">
        <authorList>
            <consortium name="EnsemblPlants"/>
        </authorList>
    </citation>
    <scope>IDENTIFICATION</scope>
</reference>
<evidence type="ECO:0000256" key="2">
    <source>
        <dbReference type="ARBA" id="ARBA00010609"/>
    </source>
</evidence>
<dbReference type="HOGENOM" id="CLU_1505618_0_0_1"/>
<dbReference type="PANTHER" id="PTHR11709">
    <property type="entry name" value="MULTI-COPPER OXIDASE"/>
    <property type="match status" value="1"/>
</dbReference>
<reference evidence="5" key="2">
    <citation type="submission" date="2013-12" db="EMBL/GenBank/DDBJ databases">
        <authorList>
            <person name="Yu Y."/>
            <person name="Lee S."/>
            <person name="de Baynast K."/>
            <person name="Wissotski M."/>
            <person name="Liu L."/>
            <person name="Talag J."/>
            <person name="Goicoechea J."/>
            <person name="Angelova A."/>
            <person name="Jetty R."/>
            <person name="Kudrna D."/>
            <person name="Golser W."/>
            <person name="Rivera L."/>
            <person name="Zhang J."/>
            <person name="Wing R."/>
        </authorList>
    </citation>
    <scope>NUCLEOTIDE SEQUENCE</scope>
</reference>
<name>A0A0D9WVY1_9ORYZ</name>
<comment type="function">
    <text evidence="1">Lignin degradation and detoxification of lignin-derived products.</text>
</comment>
<evidence type="ECO:0000313" key="5">
    <source>
        <dbReference type="Proteomes" id="UP000032180"/>
    </source>
</evidence>
<dbReference type="eggNOG" id="KOG1263">
    <property type="taxonomic scope" value="Eukaryota"/>
</dbReference>
<dbReference type="EnsemblPlants" id="LPERR07G03810.1">
    <property type="protein sequence ID" value="LPERR07G03810.1"/>
    <property type="gene ID" value="LPERR07G03810"/>
</dbReference>
<proteinExistence type="inferred from homology"/>